<proteinExistence type="predicted"/>
<dbReference type="AlphaFoldDB" id="A0AAN9MDS2"/>
<name>A0AAN9MDS2_CANGL</name>
<dbReference type="Proteomes" id="UP001367508">
    <property type="component" value="Unassembled WGS sequence"/>
</dbReference>
<protein>
    <submittedName>
        <fullName evidence="1">Uncharacterized protein</fullName>
    </submittedName>
</protein>
<dbReference type="EMBL" id="JAYMYQ010000002">
    <property type="protein sequence ID" value="KAK7350023.1"/>
    <property type="molecule type" value="Genomic_DNA"/>
</dbReference>
<organism evidence="1 2">
    <name type="scientific">Canavalia gladiata</name>
    <name type="common">Sword bean</name>
    <name type="synonym">Dolichos gladiatus</name>
    <dbReference type="NCBI Taxonomy" id="3824"/>
    <lineage>
        <taxon>Eukaryota</taxon>
        <taxon>Viridiplantae</taxon>
        <taxon>Streptophyta</taxon>
        <taxon>Embryophyta</taxon>
        <taxon>Tracheophyta</taxon>
        <taxon>Spermatophyta</taxon>
        <taxon>Magnoliopsida</taxon>
        <taxon>eudicotyledons</taxon>
        <taxon>Gunneridae</taxon>
        <taxon>Pentapetalae</taxon>
        <taxon>rosids</taxon>
        <taxon>fabids</taxon>
        <taxon>Fabales</taxon>
        <taxon>Fabaceae</taxon>
        <taxon>Papilionoideae</taxon>
        <taxon>50 kb inversion clade</taxon>
        <taxon>NPAAA clade</taxon>
        <taxon>indigoferoid/millettioid clade</taxon>
        <taxon>Phaseoleae</taxon>
        <taxon>Canavalia</taxon>
    </lineage>
</organism>
<evidence type="ECO:0000313" key="2">
    <source>
        <dbReference type="Proteomes" id="UP001367508"/>
    </source>
</evidence>
<reference evidence="1 2" key="1">
    <citation type="submission" date="2024-01" db="EMBL/GenBank/DDBJ databases">
        <title>The genomes of 5 underutilized Papilionoideae crops provide insights into root nodulation and disease resistanc.</title>
        <authorList>
            <person name="Jiang F."/>
        </authorList>
    </citation>
    <scope>NUCLEOTIDE SEQUENCE [LARGE SCALE GENOMIC DNA]</scope>
    <source>
        <strain evidence="1">LVBAO_FW01</strain>
        <tissue evidence="1">Leaves</tissue>
    </source>
</reference>
<gene>
    <name evidence="1" type="ORF">VNO77_08045</name>
</gene>
<sequence length="148" mass="16961">MRQRLRHHRLSIFFSIGAFRPPCMGLQNLLVRVPYHLGAARLITRLNEDRQSGLPMPSRDDFVTVGIPQAKGEASSTFPTLSGHQVKFEVLLMLWPMVVLLVVANSPLSFRHLITPIWRWLRCGPRCLSWRTNLRSSPNRFYVVISGV</sequence>
<comment type="caution">
    <text evidence="1">The sequence shown here is derived from an EMBL/GenBank/DDBJ whole genome shotgun (WGS) entry which is preliminary data.</text>
</comment>
<accession>A0AAN9MDS2</accession>
<evidence type="ECO:0000313" key="1">
    <source>
        <dbReference type="EMBL" id="KAK7350023.1"/>
    </source>
</evidence>
<keyword evidence="2" id="KW-1185">Reference proteome</keyword>